<accession>A0AAV3QRC6</accession>
<keyword evidence="4" id="KW-1185">Reference proteome</keyword>
<feature type="region of interest" description="Disordered" evidence="1">
    <location>
        <begin position="128"/>
        <end position="171"/>
    </location>
</feature>
<keyword evidence="2" id="KW-0732">Signal</keyword>
<feature type="chain" id="PRO_5043831132" evidence="2">
    <location>
        <begin position="21"/>
        <end position="171"/>
    </location>
</feature>
<dbReference type="Proteomes" id="UP001454036">
    <property type="component" value="Unassembled WGS sequence"/>
</dbReference>
<proteinExistence type="predicted"/>
<protein>
    <submittedName>
        <fullName evidence="3">Uncharacterized protein</fullName>
    </submittedName>
</protein>
<evidence type="ECO:0000313" key="4">
    <source>
        <dbReference type="Proteomes" id="UP001454036"/>
    </source>
</evidence>
<feature type="signal peptide" evidence="2">
    <location>
        <begin position="1"/>
        <end position="20"/>
    </location>
</feature>
<sequence length="171" mass="18950">MMLMWQLVVNILILKIFVEKRRVFLRTYQEMLGVNPSVKDILDETSYKSAKTHSSMDPTVAEILARLKGTKPSAVRGGCCVMVVFYTTSKSRRRTRASIAALEKKAALGVRGVDVEVAEEPAEVVDMEELERQNEKKKASKKGKAKAKRASTNQVGGSVPKKKKGIVISEP</sequence>
<evidence type="ECO:0000313" key="3">
    <source>
        <dbReference type="EMBL" id="GAA0166654.1"/>
    </source>
</evidence>
<feature type="compositionally biased region" description="Basic residues" evidence="1">
    <location>
        <begin position="138"/>
        <end position="149"/>
    </location>
</feature>
<gene>
    <name evidence="3" type="ORF">LIER_40231</name>
</gene>
<dbReference type="AlphaFoldDB" id="A0AAV3QRC6"/>
<name>A0AAV3QRC6_LITER</name>
<organism evidence="3 4">
    <name type="scientific">Lithospermum erythrorhizon</name>
    <name type="common">Purple gromwell</name>
    <name type="synonym">Lithospermum officinale var. erythrorhizon</name>
    <dbReference type="NCBI Taxonomy" id="34254"/>
    <lineage>
        <taxon>Eukaryota</taxon>
        <taxon>Viridiplantae</taxon>
        <taxon>Streptophyta</taxon>
        <taxon>Embryophyta</taxon>
        <taxon>Tracheophyta</taxon>
        <taxon>Spermatophyta</taxon>
        <taxon>Magnoliopsida</taxon>
        <taxon>eudicotyledons</taxon>
        <taxon>Gunneridae</taxon>
        <taxon>Pentapetalae</taxon>
        <taxon>asterids</taxon>
        <taxon>lamiids</taxon>
        <taxon>Boraginales</taxon>
        <taxon>Boraginaceae</taxon>
        <taxon>Boraginoideae</taxon>
        <taxon>Lithospermeae</taxon>
        <taxon>Lithospermum</taxon>
    </lineage>
</organism>
<evidence type="ECO:0000256" key="1">
    <source>
        <dbReference type="SAM" id="MobiDB-lite"/>
    </source>
</evidence>
<reference evidence="3 4" key="1">
    <citation type="submission" date="2024-01" db="EMBL/GenBank/DDBJ databases">
        <title>The complete chloroplast genome sequence of Lithospermum erythrorhizon: insights into the phylogenetic relationship among Boraginaceae species and the maternal lineages of purple gromwells.</title>
        <authorList>
            <person name="Okada T."/>
            <person name="Watanabe K."/>
        </authorList>
    </citation>
    <scope>NUCLEOTIDE SEQUENCE [LARGE SCALE GENOMIC DNA]</scope>
</reference>
<comment type="caution">
    <text evidence="3">The sequence shown here is derived from an EMBL/GenBank/DDBJ whole genome shotgun (WGS) entry which is preliminary data.</text>
</comment>
<evidence type="ECO:0000256" key="2">
    <source>
        <dbReference type="SAM" id="SignalP"/>
    </source>
</evidence>
<dbReference type="EMBL" id="BAABME010022809">
    <property type="protein sequence ID" value="GAA0166654.1"/>
    <property type="molecule type" value="Genomic_DNA"/>
</dbReference>